<dbReference type="GO" id="GO:0006260">
    <property type="term" value="P:DNA replication"/>
    <property type="evidence" value="ECO:0007669"/>
    <property type="project" value="UniProtKB-KW"/>
</dbReference>
<feature type="non-terminal residue" evidence="3">
    <location>
        <position position="291"/>
    </location>
</feature>
<sequence>MEKYTEKKLRNQLLQTLIGKHVSDKTFERIKECNTFLFMVADKTMEKTKLYRSNNCEHRFCPMCAWKKSRKNALKIGVLMQYLREEENKEFVFLTLTVPNVKAEELNDEIKHYNKSFQRLMQRKEVKSVVKGYVRQLEVTYNKERDDYHPHFHVILAVNKSYFTDTKAYIARDRWLELWQQSTKNNLITQVDVRKVKVTDNKKEVSEIAKYSAKDSDYLEGEKVFDTFYKSLSGKRLIVYSGLFKDASKLYENKELEKYKQLDPTEYIYQIFYHWGQQKYIETEKKLMSED</sequence>
<organism evidence="3 4">
    <name type="scientific">Staphylococcus aureus</name>
    <dbReference type="NCBI Taxonomy" id="1280"/>
    <lineage>
        <taxon>Bacteria</taxon>
        <taxon>Bacillati</taxon>
        <taxon>Bacillota</taxon>
        <taxon>Bacilli</taxon>
        <taxon>Bacillales</taxon>
        <taxon>Staphylococcaceae</taxon>
        <taxon>Staphylococcus</taxon>
    </lineage>
</organism>
<dbReference type="AlphaFoldDB" id="A0A7X3FDW1"/>
<evidence type="ECO:0000256" key="2">
    <source>
        <dbReference type="ARBA" id="ARBA00022705"/>
    </source>
</evidence>
<comment type="caution">
    <text evidence="3">The sequence shown here is derived from an EMBL/GenBank/DDBJ whole genome shotgun (WGS) entry which is preliminary data.</text>
</comment>
<evidence type="ECO:0000313" key="4">
    <source>
        <dbReference type="Proteomes" id="UP000471199"/>
    </source>
</evidence>
<keyword evidence="2" id="KW-0235">DNA replication</keyword>
<proteinExistence type="inferred from homology"/>
<dbReference type="InterPro" id="IPR000989">
    <property type="entry name" value="Rep"/>
</dbReference>
<dbReference type="GO" id="GO:0003677">
    <property type="term" value="F:DNA binding"/>
    <property type="evidence" value="ECO:0007669"/>
    <property type="project" value="InterPro"/>
</dbReference>
<dbReference type="Proteomes" id="UP000471199">
    <property type="component" value="Unassembled WGS sequence"/>
</dbReference>
<evidence type="ECO:0000313" key="3">
    <source>
        <dbReference type="EMBL" id="MVK36427.1"/>
    </source>
</evidence>
<dbReference type="Pfam" id="PF01446">
    <property type="entry name" value="Rep_1"/>
    <property type="match status" value="1"/>
</dbReference>
<name>A0A7X3FDW1_STAAU</name>
<protein>
    <submittedName>
        <fullName evidence="3">Replication protein</fullName>
    </submittedName>
</protein>
<accession>A0A7X3FDW1</accession>
<gene>
    <name evidence="3" type="ORF">GO814_14890</name>
</gene>
<comment type="similarity">
    <text evidence="1">Belongs to the Gram-positive plasmids replication protein type 1 family.</text>
</comment>
<evidence type="ECO:0000256" key="1">
    <source>
        <dbReference type="ARBA" id="ARBA00008909"/>
    </source>
</evidence>
<dbReference type="EMBL" id="WPTS01000045">
    <property type="protein sequence ID" value="MVK36427.1"/>
    <property type="molecule type" value="Genomic_DNA"/>
</dbReference>
<reference evidence="3 4" key="1">
    <citation type="submission" date="2019-11" db="EMBL/GenBank/DDBJ databases">
        <title>Implementation of targeted gown and glove precautions to prevent Staphylococcus aureus acquisition in community-based nursing homes.</title>
        <authorList>
            <person name="Stine O.C."/>
        </authorList>
    </citation>
    <scope>NUCLEOTIDE SEQUENCE [LARGE SCALE GENOMIC DNA]</scope>
    <source>
        <strain evidence="3 4">S_2062.LAUP.DI</strain>
    </source>
</reference>